<keyword evidence="2" id="KW-0662">Pyridine nucleotide biosynthesis</keyword>
<dbReference type="CDD" id="cd01011">
    <property type="entry name" value="nicotinamidase"/>
    <property type="match status" value="1"/>
</dbReference>
<reference evidence="9 10" key="2">
    <citation type="journal article" date="2012" name="Stand. Genomic Sci.">
        <title>Complete genome sequence of the moderately thermophilic mineral-sulfide-oxidizing firmicute Sulfobacillus acidophilus type strain (NAL(T)).</title>
        <authorList>
            <person name="Anderson I."/>
            <person name="Chertkov O."/>
            <person name="Chen A."/>
            <person name="Saunders E."/>
            <person name="Lapidus A."/>
            <person name="Nolan M."/>
            <person name="Lucas S."/>
            <person name="Hammon N."/>
            <person name="Deshpande S."/>
            <person name="Cheng J.F."/>
            <person name="Han C."/>
            <person name="Tapia R."/>
            <person name="Goodwin L.A."/>
            <person name="Pitluck S."/>
            <person name="Liolios K."/>
            <person name="Pagani I."/>
            <person name="Ivanova N."/>
            <person name="Mikhailova N."/>
            <person name="Pati A."/>
            <person name="Palaniappan K."/>
            <person name="Land M."/>
            <person name="Pan C."/>
            <person name="Rohde M."/>
            <person name="Pukall R."/>
            <person name="Goker M."/>
            <person name="Detter J.C."/>
            <person name="Woyke T."/>
            <person name="Bristow J."/>
            <person name="Eisen J.A."/>
            <person name="Markowitz V."/>
            <person name="Hugenholtz P."/>
            <person name="Kyrpides N.C."/>
            <person name="Klenk H.P."/>
            <person name="Mavromatis K."/>
        </authorList>
    </citation>
    <scope>NUCLEOTIDE SEQUENCE [LARGE SCALE GENOMIC DNA]</scope>
    <source>
        <strain evidence="10">ATCC 700253 / DSM 10332 / NAL</strain>
    </source>
</reference>
<name>G8U0J9_SULAD</name>
<sequence length="193" mass="20675">MPAEALIIVDLQNDFCPGGSLAVPQGDAIIPTVNAWIARMQNAGQPIVLTRDAHPANHISFQARGGPWPPHCVPGTPGFAFHPNLHIPADAAIFDKGFHPDRDAYSGFEGVLVDASGQHSSIGLAQWLRQHDVTTIYVAGLATDYCVRATVLDALREGFATYVIQQGIRGVDITPGDSARALTEMQEKGARML</sequence>
<keyword evidence="4 9" id="KW-0378">Hydrolase</keyword>
<dbReference type="InterPro" id="IPR052347">
    <property type="entry name" value="Isochorismatase_Nicotinamidase"/>
</dbReference>
<evidence type="ECO:0000256" key="1">
    <source>
        <dbReference type="ARBA" id="ARBA00006336"/>
    </source>
</evidence>
<gene>
    <name evidence="9" type="ordered locus">Sulac_0714</name>
</gene>
<comment type="pathway">
    <text evidence="5">Cofactor biosynthesis; nicotinate biosynthesis; nicotinate from nicotinamide: step 1/1.</text>
</comment>
<dbReference type="EMBL" id="CP003179">
    <property type="protein sequence ID" value="AEW04221.1"/>
    <property type="molecule type" value="Genomic_DNA"/>
</dbReference>
<evidence type="ECO:0000256" key="6">
    <source>
        <dbReference type="ARBA" id="ARBA00039017"/>
    </source>
</evidence>
<evidence type="ECO:0000256" key="7">
    <source>
        <dbReference type="ARBA" id="ARBA00043224"/>
    </source>
</evidence>
<proteinExistence type="inferred from homology"/>
<organism evidence="9 10">
    <name type="scientific">Sulfobacillus acidophilus (strain ATCC 700253 / DSM 10332 / NAL)</name>
    <dbReference type="NCBI Taxonomy" id="679936"/>
    <lineage>
        <taxon>Bacteria</taxon>
        <taxon>Bacillati</taxon>
        <taxon>Bacillota</taxon>
        <taxon>Clostridia</taxon>
        <taxon>Eubacteriales</taxon>
        <taxon>Clostridiales Family XVII. Incertae Sedis</taxon>
        <taxon>Sulfobacillus</taxon>
    </lineage>
</organism>
<evidence type="ECO:0000313" key="10">
    <source>
        <dbReference type="Proteomes" id="UP000005439"/>
    </source>
</evidence>
<comment type="similarity">
    <text evidence="1">Belongs to the isochorismatase family.</text>
</comment>
<evidence type="ECO:0000313" key="9">
    <source>
        <dbReference type="EMBL" id="AEW04221.1"/>
    </source>
</evidence>
<dbReference type="AlphaFoldDB" id="G8U0J9"/>
<dbReference type="Gene3D" id="3.40.50.850">
    <property type="entry name" value="Isochorismatase-like"/>
    <property type="match status" value="1"/>
</dbReference>
<dbReference type="NCBIfam" id="NF008623">
    <property type="entry name" value="PRK11609.1"/>
    <property type="match status" value="1"/>
</dbReference>
<dbReference type="InterPro" id="IPR000868">
    <property type="entry name" value="Isochorismatase-like_dom"/>
</dbReference>
<dbReference type="GO" id="GO:0019363">
    <property type="term" value="P:pyridine nucleotide biosynthetic process"/>
    <property type="evidence" value="ECO:0007669"/>
    <property type="project" value="UniProtKB-KW"/>
</dbReference>
<dbReference type="SUPFAM" id="SSF52499">
    <property type="entry name" value="Isochorismatase-like hydrolases"/>
    <property type="match status" value="1"/>
</dbReference>
<feature type="domain" description="Isochorismatase-like" evidence="8">
    <location>
        <begin position="5"/>
        <end position="191"/>
    </location>
</feature>
<dbReference type="GO" id="GO:0046872">
    <property type="term" value="F:metal ion binding"/>
    <property type="evidence" value="ECO:0007669"/>
    <property type="project" value="UniProtKB-KW"/>
</dbReference>
<dbReference type="EC" id="3.5.1.19" evidence="6"/>
<dbReference type="Pfam" id="PF00857">
    <property type="entry name" value="Isochorismatase"/>
    <property type="match status" value="1"/>
</dbReference>
<dbReference type="Proteomes" id="UP000005439">
    <property type="component" value="Chromosome"/>
</dbReference>
<dbReference type="PANTHER" id="PTHR11080:SF2">
    <property type="entry name" value="LD05707P"/>
    <property type="match status" value="1"/>
</dbReference>
<dbReference type="KEGG" id="sap:Sulac_0714"/>
<evidence type="ECO:0000256" key="5">
    <source>
        <dbReference type="ARBA" id="ARBA00037900"/>
    </source>
</evidence>
<dbReference type="PANTHER" id="PTHR11080">
    <property type="entry name" value="PYRAZINAMIDASE/NICOTINAMIDASE"/>
    <property type="match status" value="1"/>
</dbReference>
<evidence type="ECO:0000256" key="4">
    <source>
        <dbReference type="ARBA" id="ARBA00022801"/>
    </source>
</evidence>
<evidence type="ECO:0000256" key="3">
    <source>
        <dbReference type="ARBA" id="ARBA00022723"/>
    </source>
</evidence>
<dbReference type="STRING" id="679936.Sulac_0714"/>
<dbReference type="PATRIC" id="fig|679936.5.peg.764"/>
<dbReference type="InterPro" id="IPR036380">
    <property type="entry name" value="Isochorismatase-like_sf"/>
</dbReference>
<dbReference type="GO" id="GO:0008936">
    <property type="term" value="F:nicotinamidase activity"/>
    <property type="evidence" value="ECO:0007669"/>
    <property type="project" value="UniProtKB-EC"/>
</dbReference>
<evidence type="ECO:0000259" key="8">
    <source>
        <dbReference type="Pfam" id="PF00857"/>
    </source>
</evidence>
<reference evidence="10" key="1">
    <citation type="submission" date="2011-12" db="EMBL/GenBank/DDBJ databases">
        <title>The complete genome of chromosome of Sulfobacillus acidophilus DSM 10332.</title>
        <authorList>
            <person name="Lucas S."/>
            <person name="Han J."/>
            <person name="Lapidus A."/>
            <person name="Bruce D."/>
            <person name="Goodwin L."/>
            <person name="Pitluck S."/>
            <person name="Peters L."/>
            <person name="Kyrpides N."/>
            <person name="Mavromatis K."/>
            <person name="Ivanova N."/>
            <person name="Mikhailova N."/>
            <person name="Chertkov O."/>
            <person name="Saunders E."/>
            <person name="Detter J.C."/>
            <person name="Tapia R."/>
            <person name="Han C."/>
            <person name="Land M."/>
            <person name="Hauser L."/>
            <person name="Markowitz V."/>
            <person name="Cheng J.-F."/>
            <person name="Hugenholtz P."/>
            <person name="Woyke T."/>
            <person name="Wu D."/>
            <person name="Pukall R."/>
            <person name="Gehrich-Schroeter G."/>
            <person name="Schneider S."/>
            <person name="Klenk H.-P."/>
            <person name="Eisen J.A."/>
        </authorList>
    </citation>
    <scope>NUCLEOTIDE SEQUENCE [LARGE SCALE GENOMIC DNA]</scope>
    <source>
        <strain evidence="10">ATCC 700253 / DSM 10332 / NAL</strain>
    </source>
</reference>
<dbReference type="HOGENOM" id="CLU_068979_13_1_9"/>
<accession>G8U0J9</accession>
<protein>
    <recommendedName>
        <fullName evidence="6">nicotinamidase</fullName>
        <ecNumber evidence="6">3.5.1.19</ecNumber>
    </recommendedName>
    <alternativeName>
        <fullName evidence="7">Nicotinamide deamidase</fullName>
    </alternativeName>
</protein>
<keyword evidence="10" id="KW-1185">Reference proteome</keyword>
<keyword evidence="3" id="KW-0479">Metal-binding</keyword>
<evidence type="ECO:0000256" key="2">
    <source>
        <dbReference type="ARBA" id="ARBA00022642"/>
    </source>
</evidence>